<proteinExistence type="predicted"/>
<keyword evidence="1" id="KW-0472">Membrane</keyword>
<keyword evidence="1" id="KW-0812">Transmembrane</keyword>
<organism evidence="2 3">
    <name type="scientific">Rubrivivax gelatinosus</name>
    <name type="common">Rhodocyclus gelatinosus</name>
    <name type="synonym">Rhodopseudomonas gelatinosa</name>
    <dbReference type="NCBI Taxonomy" id="28068"/>
    <lineage>
        <taxon>Bacteria</taxon>
        <taxon>Pseudomonadati</taxon>
        <taxon>Pseudomonadota</taxon>
        <taxon>Betaproteobacteria</taxon>
        <taxon>Burkholderiales</taxon>
        <taxon>Sphaerotilaceae</taxon>
        <taxon>Rubrivivax</taxon>
    </lineage>
</organism>
<evidence type="ECO:0000313" key="3">
    <source>
        <dbReference type="Proteomes" id="UP000295106"/>
    </source>
</evidence>
<protein>
    <submittedName>
        <fullName evidence="2">Uncharacterized protein</fullName>
    </submittedName>
</protein>
<dbReference type="Proteomes" id="UP000295106">
    <property type="component" value="Unassembled WGS sequence"/>
</dbReference>
<sequence length="137" mass="14127">MSKTRASDPRRQRGVALLEAVIGMLVLSVAVLGSLLLLAQGTRQQHVNNGRAQVIDQLRGQIASQGLDLCDSSPTLTVHASTVSGTTVECTSLGNVTVTLPGDSARVVTVPDDAARVIDVEVDSPLVGGSLTLGASR</sequence>
<accession>A0A4R2MB64</accession>
<feature type="transmembrane region" description="Helical" evidence="1">
    <location>
        <begin position="20"/>
        <end position="39"/>
    </location>
</feature>
<gene>
    <name evidence="2" type="ORF">EV684_108108</name>
</gene>
<name>A0A4R2MB64_RUBGE</name>
<evidence type="ECO:0000256" key="1">
    <source>
        <dbReference type="SAM" id="Phobius"/>
    </source>
</evidence>
<comment type="caution">
    <text evidence="2">The sequence shown here is derived from an EMBL/GenBank/DDBJ whole genome shotgun (WGS) entry which is preliminary data.</text>
</comment>
<evidence type="ECO:0000313" key="2">
    <source>
        <dbReference type="EMBL" id="TCP01767.1"/>
    </source>
</evidence>
<dbReference type="EMBL" id="SLXD01000008">
    <property type="protein sequence ID" value="TCP01767.1"/>
    <property type="molecule type" value="Genomic_DNA"/>
</dbReference>
<dbReference type="AlphaFoldDB" id="A0A4R2MB64"/>
<reference evidence="2 3" key="1">
    <citation type="submission" date="2019-03" db="EMBL/GenBank/DDBJ databases">
        <title>Genomic Encyclopedia of Type Strains, Phase IV (KMG-IV): sequencing the most valuable type-strain genomes for metagenomic binning, comparative biology and taxonomic classification.</title>
        <authorList>
            <person name="Goeker M."/>
        </authorList>
    </citation>
    <scope>NUCLEOTIDE SEQUENCE [LARGE SCALE GENOMIC DNA]</scope>
    <source>
        <strain evidence="2 3">DSM 1709</strain>
    </source>
</reference>
<keyword evidence="1" id="KW-1133">Transmembrane helix</keyword>